<name>A0A380CUH3_SPHSI</name>
<accession>A0A380CUH3</accession>
<dbReference type="InterPro" id="IPR008969">
    <property type="entry name" value="CarboxyPept-like_regulatory"/>
</dbReference>
<dbReference type="RefSeq" id="WP_115171749.1">
    <property type="nucleotide sequence ID" value="NZ_UGYW01000002.1"/>
</dbReference>
<dbReference type="PROSITE" id="PS52016">
    <property type="entry name" value="TONB_DEPENDENT_REC_3"/>
    <property type="match status" value="1"/>
</dbReference>
<dbReference type="SUPFAM" id="SSF56935">
    <property type="entry name" value="Porins"/>
    <property type="match status" value="1"/>
</dbReference>
<comment type="similarity">
    <text evidence="7">Belongs to the TonB-dependent receptor family.</text>
</comment>
<feature type="chain" id="PRO_5017070604" evidence="8">
    <location>
        <begin position="19"/>
        <end position="1112"/>
    </location>
</feature>
<feature type="signal peptide" evidence="8">
    <location>
        <begin position="1"/>
        <end position="18"/>
    </location>
</feature>
<evidence type="ECO:0000256" key="2">
    <source>
        <dbReference type="ARBA" id="ARBA00022448"/>
    </source>
</evidence>
<sequence length="1112" mass="124222">MNRILLFLLFSCAQLLYAQDVITIKGRVLDASSQNPISGVTILLGSSAVSEDTGVPGQIQQSALGTLTDSNGAFELKVPKNTAFITVSFVGYESQNVKVNGGEKTIYLRTENQSLEEVIVTGYTDISKRKNTTAYNKLKVAEIRQAGVSSIDQLLEGKVAGLQLSNLNGGPNSAPQIRIRGTVSLNGTQDPLWVIDGLPIEGTALPNSFDKDNLNNLTNLPIAGINPDDIEDITVLKDAAATSIYGARAANGVIVITTKKGKKGPAQVQISANSFVSQRPDYNKLNLMSSSEKVDFELAMANRADLDYRADRGAVARILATGNELDAFRKGGFSALSSASQQAINTLRNQQTNWGDELFRNAINQQYTASVSGGTDAHTYYISGGFYDEKATTKGVDMRRYSLTFSNNFNINSKLKGGLSLLGSATDRHNLIQDADGFSNPSKYARTANPYLQVRDAQGNYVYDRDIEGFEKNTYIPFNVIEERENTSYSLANKSMKAIANLEYQIIPSLSVRTELGLQFEEVGTERFGDKESYFTRKFRENTRYYDSQTKQYKYFLPDGGIIENSSKSDFQYNWKSFVQYNKTFNSRHELDVMAGTELRRSKNTLISTKGFGFNPVTLTTQNIVFPNSNYQNNGLYRQYAKAIGETAYASFYANASYTLDRKYNVYGSIRYDGSNMFGVDPKYRFLPIWSLSGSWNASEEDFIKDIEAISMLKIRGSYGIQGNIDRNTYPFIVGNYSNATLLPGNNEPTIVVTAPANDKLRWERTASWNAGFDLGLWKNRLVVTVDYYNRDSKDLIGNNDLSLENGFDLVQRNWASVKNDGIELSISSKNISREHFTWSTDFNIAHNRNKLTRVVANPKAYMPDGRAGFPINSMFVLETAGLDKDGVPQFYGDNGQVVSFEDFYKLYDPWADFLPGYNVATNMTASKYQSKFKYKGSLDPEFIGGMTNRFRYHDFDLAVSAIFNINKLVRRTPTYNPSSLDRGANNTREMLAVVKGESILPALGSSNIELNDRWMAYSWMMDNDPINSFQFLDIWSKKMSYARINSIRLGYTLPQSVSRKIRSSNLRVSVEGRNLFVFGSDYTGFFDPETYGNNYAQPISKSIAFGLSASF</sequence>
<comment type="subcellular location">
    <subcellularLocation>
        <location evidence="1 7">Cell outer membrane</location>
        <topology evidence="1 7">Multi-pass membrane protein</topology>
    </subcellularLocation>
</comment>
<evidence type="ECO:0000313" key="11">
    <source>
        <dbReference type="Proteomes" id="UP000254893"/>
    </source>
</evidence>
<dbReference type="AlphaFoldDB" id="A0A380CUH3"/>
<dbReference type="NCBIfam" id="TIGR04056">
    <property type="entry name" value="OMP_RagA_SusC"/>
    <property type="match status" value="1"/>
</dbReference>
<dbReference type="Gene3D" id="2.170.130.10">
    <property type="entry name" value="TonB-dependent receptor, plug domain"/>
    <property type="match status" value="1"/>
</dbReference>
<evidence type="ECO:0000256" key="3">
    <source>
        <dbReference type="ARBA" id="ARBA00022452"/>
    </source>
</evidence>
<dbReference type="InterPro" id="IPR023996">
    <property type="entry name" value="TonB-dep_OMP_SusC/RagA"/>
</dbReference>
<dbReference type="Gene3D" id="2.40.170.20">
    <property type="entry name" value="TonB-dependent receptor, beta-barrel domain"/>
    <property type="match status" value="1"/>
</dbReference>
<proteinExistence type="inferred from homology"/>
<dbReference type="Pfam" id="PF13715">
    <property type="entry name" value="CarbopepD_reg_2"/>
    <property type="match status" value="1"/>
</dbReference>
<dbReference type="InterPro" id="IPR012910">
    <property type="entry name" value="Plug_dom"/>
</dbReference>
<keyword evidence="3 7" id="KW-1134">Transmembrane beta strand</keyword>
<dbReference type="InterPro" id="IPR039426">
    <property type="entry name" value="TonB-dep_rcpt-like"/>
</dbReference>
<keyword evidence="4 7" id="KW-0812">Transmembrane</keyword>
<dbReference type="Gene3D" id="2.60.40.1120">
    <property type="entry name" value="Carboxypeptidase-like, regulatory domain"/>
    <property type="match status" value="1"/>
</dbReference>
<dbReference type="Proteomes" id="UP000254893">
    <property type="component" value="Unassembled WGS sequence"/>
</dbReference>
<evidence type="ECO:0000256" key="5">
    <source>
        <dbReference type="ARBA" id="ARBA00023136"/>
    </source>
</evidence>
<dbReference type="NCBIfam" id="TIGR04057">
    <property type="entry name" value="SusC_RagA_signa"/>
    <property type="match status" value="1"/>
</dbReference>
<gene>
    <name evidence="10" type="ORF">NCTC11388_04574</name>
</gene>
<evidence type="ECO:0000256" key="8">
    <source>
        <dbReference type="SAM" id="SignalP"/>
    </source>
</evidence>
<keyword evidence="6 7" id="KW-0998">Cell outer membrane</keyword>
<keyword evidence="2 7" id="KW-0813">Transport</keyword>
<keyword evidence="8" id="KW-0732">Signal</keyword>
<evidence type="ECO:0000256" key="1">
    <source>
        <dbReference type="ARBA" id="ARBA00004571"/>
    </source>
</evidence>
<dbReference type="Pfam" id="PF07715">
    <property type="entry name" value="Plug"/>
    <property type="match status" value="1"/>
</dbReference>
<dbReference type="EMBL" id="UGYW01000002">
    <property type="protein sequence ID" value="SUJ29242.1"/>
    <property type="molecule type" value="Genomic_DNA"/>
</dbReference>
<keyword evidence="10" id="KW-0675">Receptor</keyword>
<evidence type="ECO:0000313" key="10">
    <source>
        <dbReference type="EMBL" id="SUJ29242.1"/>
    </source>
</evidence>
<organism evidence="10 11">
    <name type="scientific">Sphingobacterium spiritivorum</name>
    <name type="common">Flavobacterium spiritivorum</name>
    <dbReference type="NCBI Taxonomy" id="258"/>
    <lineage>
        <taxon>Bacteria</taxon>
        <taxon>Pseudomonadati</taxon>
        <taxon>Bacteroidota</taxon>
        <taxon>Sphingobacteriia</taxon>
        <taxon>Sphingobacteriales</taxon>
        <taxon>Sphingobacteriaceae</taxon>
        <taxon>Sphingobacterium</taxon>
    </lineage>
</organism>
<reference evidence="10 11" key="1">
    <citation type="submission" date="2018-06" db="EMBL/GenBank/DDBJ databases">
        <authorList>
            <consortium name="Pathogen Informatics"/>
            <person name="Doyle S."/>
        </authorList>
    </citation>
    <scope>NUCLEOTIDE SEQUENCE [LARGE SCALE GENOMIC DNA]</scope>
    <source>
        <strain evidence="10 11">NCTC11388</strain>
    </source>
</reference>
<evidence type="ECO:0000256" key="4">
    <source>
        <dbReference type="ARBA" id="ARBA00022692"/>
    </source>
</evidence>
<keyword evidence="5 7" id="KW-0472">Membrane</keyword>
<evidence type="ECO:0000256" key="6">
    <source>
        <dbReference type="ARBA" id="ARBA00023237"/>
    </source>
</evidence>
<feature type="domain" description="TonB-dependent receptor plug" evidence="9">
    <location>
        <begin position="128"/>
        <end position="253"/>
    </location>
</feature>
<dbReference type="SUPFAM" id="SSF49464">
    <property type="entry name" value="Carboxypeptidase regulatory domain-like"/>
    <property type="match status" value="1"/>
</dbReference>
<dbReference type="InterPro" id="IPR037066">
    <property type="entry name" value="Plug_dom_sf"/>
</dbReference>
<evidence type="ECO:0000259" key="9">
    <source>
        <dbReference type="Pfam" id="PF07715"/>
    </source>
</evidence>
<protein>
    <submittedName>
        <fullName evidence="10">Outer membrane cobalamin receptor protein</fullName>
    </submittedName>
</protein>
<dbReference type="GO" id="GO:0009279">
    <property type="term" value="C:cell outer membrane"/>
    <property type="evidence" value="ECO:0007669"/>
    <property type="project" value="UniProtKB-SubCell"/>
</dbReference>
<dbReference type="InterPro" id="IPR036942">
    <property type="entry name" value="Beta-barrel_TonB_sf"/>
</dbReference>
<dbReference type="InterPro" id="IPR023997">
    <property type="entry name" value="TonB-dep_OMP_SusC/RagA_CS"/>
</dbReference>
<evidence type="ECO:0000256" key="7">
    <source>
        <dbReference type="PROSITE-ProRule" id="PRU01360"/>
    </source>
</evidence>